<dbReference type="GO" id="GO:0016787">
    <property type="term" value="F:hydrolase activity"/>
    <property type="evidence" value="ECO:0007669"/>
    <property type="project" value="InterPro"/>
</dbReference>
<dbReference type="Pfam" id="PF06439">
    <property type="entry name" value="3keto-disac_hyd"/>
    <property type="match status" value="1"/>
</dbReference>
<feature type="domain" description="3-keto-alpha-glucoside-1,2-lyase/3-keto-2-hydroxy-glucal hydratase" evidence="1">
    <location>
        <begin position="53"/>
        <end position="213"/>
    </location>
</feature>
<name>A0A1I3GMT4_9SPHI</name>
<dbReference type="Gene3D" id="2.60.120.560">
    <property type="entry name" value="Exo-inulinase, domain 1"/>
    <property type="match status" value="1"/>
</dbReference>
<evidence type="ECO:0000313" key="2">
    <source>
        <dbReference type="EMBL" id="SFI24730.1"/>
    </source>
</evidence>
<dbReference type="EMBL" id="FOQO01000003">
    <property type="protein sequence ID" value="SFI24730.1"/>
    <property type="molecule type" value="Genomic_DNA"/>
</dbReference>
<dbReference type="OrthoDB" id="118532at2"/>
<evidence type="ECO:0000259" key="1">
    <source>
        <dbReference type="Pfam" id="PF06439"/>
    </source>
</evidence>
<dbReference type="AlphaFoldDB" id="A0A1I3GMT4"/>
<keyword evidence="3" id="KW-1185">Reference proteome</keyword>
<gene>
    <name evidence="2" type="ORF">SAMN05444682_10338</name>
</gene>
<dbReference type="Proteomes" id="UP000198670">
    <property type="component" value="Unassembled WGS sequence"/>
</dbReference>
<dbReference type="InterPro" id="IPR010496">
    <property type="entry name" value="AL/BT2_dom"/>
</dbReference>
<reference evidence="2 3" key="1">
    <citation type="submission" date="2016-10" db="EMBL/GenBank/DDBJ databases">
        <authorList>
            <person name="de Groot N.N."/>
        </authorList>
    </citation>
    <scope>NUCLEOTIDE SEQUENCE [LARGE SCALE GENOMIC DNA]</scope>
    <source>
        <strain evidence="2 3">RK1</strain>
    </source>
</reference>
<accession>A0A1I3GMT4</accession>
<evidence type="ECO:0000313" key="3">
    <source>
        <dbReference type="Proteomes" id="UP000198670"/>
    </source>
</evidence>
<protein>
    <recommendedName>
        <fullName evidence="1">3-keto-alpha-glucoside-1,2-lyase/3-keto-2-hydroxy-glucal hydratase domain-containing protein</fullName>
    </recommendedName>
</protein>
<sequence>MIMKTRIGLIGLVFCFAGILNTSETFGQADGYITLSAIEANGESVNREVKFGDEIYLGRSEGDGFLKIKHINFRNGTIEADIKGNNTPQQSFVGLAFHGKDDETYDVVYFRPFNFRNPDRKSHSVQYIAHPTYTWQKLREENPGKYESALDSDLDPDDWFHVRIEINSPAVKVYINNHPTPTLSVNQLSSGEGGWVGLWVGNFSDGWFRNLKVVSKK</sequence>
<proteinExistence type="predicted"/>
<dbReference type="STRING" id="1477437.SAMN05444682_10338"/>
<organism evidence="2 3">
    <name type="scientific">Parapedobacter indicus</name>
    <dbReference type="NCBI Taxonomy" id="1477437"/>
    <lineage>
        <taxon>Bacteria</taxon>
        <taxon>Pseudomonadati</taxon>
        <taxon>Bacteroidota</taxon>
        <taxon>Sphingobacteriia</taxon>
        <taxon>Sphingobacteriales</taxon>
        <taxon>Sphingobacteriaceae</taxon>
        <taxon>Parapedobacter</taxon>
    </lineage>
</organism>